<name>A0A9Q3HSQ4_9BASI</name>
<dbReference type="AlphaFoldDB" id="A0A9Q3HSQ4"/>
<keyword evidence="3" id="KW-1185">Reference proteome</keyword>
<reference evidence="2" key="1">
    <citation type="submission" date="2021-03" db="EMBL/GenBank/DDBJ databases">
        <title>Draft genome sequence of rust myrtle Austropuccinia psidii MF-1, a brazilian biotype.</title>
        <authorList>
            <person name="Quecine M.C."/>
            <person name="Pachon D.M.R."/>
            <person name="Bonatelli M.L."/>
            <person name="Correr F.H."/>
            <person name="Franceschini L.M."/>
            <person name="Leite T.F."/>
            <person name="Margarido G.R.A."/>
            <person name="Almeida C.A."/>
            <person name="Ferrarezi J.A."/>
            <person name="Labate C.A."/>
        </authorList>
    </citation>
    <scope>NUCLEOTIDE SEQUENCE</scope>
    <source>
        <strain evidence="2">MF-1</strain>
    </source>
</reference>
<feature type="compositionally biased region" description="Pro residues" evidence="1">
    <location>
        <begin position="117"/>
        <end position="137"/>
    </location>
</feature>
<sequence length="186" mass="20212">MKDGDGKRTFKLGPIVTMGFKRQKQNPPNPPNKTHLFNVCLASKPRGTQWVEDLSCEPSQHNEPPIPGPSSSAEPPEDILTREPEPEVAPTQATEDPFAHPTTPRSVIIIDNMPIGSPTPPPSPPVTPPFSPTPVPSSPHSHDDACQEFTNFDDCSSHRPQINQPNLVGESLLAPHDSFHGCNSLK</sequence>
<dbReference type="EMBL" id="AVOT02023628">
    <property type="protein sequence ID" value="MBW0513789.1"/>
    <property type="molecule type" value="Genomic_DNA"/>
</dbReference>
<evidence type="ECO:0000313" key="3">
    <source>
        <dbReference type="Proteomes" id="UP000765509"/>
    </source>
</evidence>
<feature type="region of interest" description="Disordered" evidence="1">
    <location>
        <begin position="1"/>
        <end position="36"/>
    </location>
</feature>
<comment type="caution">
    <text evidence="2">The sequence shown here is derived from an EMBL/GenBank/DDBJ whole genome shotgun (WGS) entry which is preliminary data.</text>
</comment>
<proteinExistence type="predicted"/>
<evidence type="ECO:0000256" key="1">
    <source>
        <dbReference type="SAM" id="MobiDB-lite"/>
    </source>
</evidence>
<feature type="region of interest" description="Disordered" evidence="1">
    <location>
        <begin position="51"/>
        <end position="145"/>
    </location>
</feature>
<organism evidence="2 3">
    <name type="scientific">Austropuccinia psidii MF-1</name>
    <dbReference type="NCBI Taxonomy" id="1389203"/>
    <lineage>
        <taxon>Eukaryota</taxon>
        <taxon>Fungi</taxon>
        <taxon>Dikarya</taxon>
        <taxon>Basidiomycota</taxon>
        <taxon>Pucciniomycotina</taxon>
        <taxon>Pucciniomycetes</taxon>
        <taxon>Pucciniales</taxon>
        <taxon>Sphaerophragmiaceae</taxon>
        <taxon>Austropuccinia</taxon>
    </lineage>
</organism>
<dbReference type="Proteomes" id="UP000765509">
    <property type="component" value="Unassembled WGS sequence"/>
</dbReference>
<accession>A0A9Q3HSQ4</accession>
<evidence type="ECO:0000313" key="2">
    <source>
        <dbReference type="EMBL" id="MBW0513789.1"/>
    </source>
</evidence>
<gene>
    <name evidence="2" type="ORF">O181_053504</name>
</gene>
<protein>
    <submittedName>
        <fullName evidence="2">Uncharacterized protein</fullName>
    </submittedName>
</protein>